<proteinExistence type="predicted"/>
<comment type="caution">
    <text evidence="1">The sequence shown here is derived from an EMBL/GenBank/DDBJ whole genome shotgun (WGS) entry which is preliminary data.</text>
</comment>
<dbReference type="Gene3D" id="6.20.450.20">
    <property type="match status" value="1"/>
</dbReference>
<evidence type="ECO:0000313" key="1">
    <source>
        <dbReference type="EMBL" id="MEE2002379.1"/>
    </source>
</evidence>
<protein>
    <submittedName>
        <fullName evidence="1">Uncharacterized protein</fullName>
    </submittedName>
</protein>
<organism evidence="1 2">
    <name type="scientific">Alkalimonas cellulosilytica</name>
    <dbReference type="NCBI Taxonomy" id="3058395"/>
    <lineage>
        <taxon>Bacteria</taxon>
        <taxon>Pseudomonadati</taxon>
        <taxon>Pseudomonadota</taxon>
        <taxon>Gammaproteobacteria</taxon>
        <taxon>Alkalimonas</taxon>
    </lineage>
</organism>
<dbReference type="EMBL" id="JAUHLI010000012">
    <property type="protein sequence ID" value="MEE2002379.1"/>
    <property type="molecule type" value="Genomic_DNA"/>
</dbReference>
<dbReference type="Proteomes" id="UP001336314">
    <property type="component" value="Unassembled WGS sequence"/>
</dbReference>
<evidence type="ECO:0000313" key="2">
    <source>
        <dbReference type="Proteomes" id="UP001336314"/>
    </source>
</evidence>
<name>A0ABU7J799_9GAMM</name>
<gene>
    <name evidence="1" type="ORF">QWY20_13025</name>
</gene>
<accession>A0ABU7J799</accession>
<reference evidence="1 2" key="1">
    <citation type="submission" date="2023-07" db="EMBL/GenBank/DDBJ databases">
        <title>Alkalimonas sp., MEB108 novel, alkaliphilic bacterium isolated from Lonar Lake, India.</title>
        <authorList>
            <person name="Joshi A."/>
            <person name="Thite S."/>
        </authorList>
    </citation>
    <scope>NUCLEOTIDE SEQUENCE [LARGE SCALE GENOMIC DNA]</scope>
    <source>
        <strain evidence="1 2">MEB108</strain>
    </source>
</reference>
<sequence>MMADTSMLHVRVDRQLKTDAADSTADAVWFGAKVHEALADTQPPANHEQVMDEVQALIDRKRRA</sequence>
<keyword evidence="2" id="KW-1185">Reference proteome</keyword>